<feature type="compositionally biased region" description="Polar residues" evidence="1">
    <location>
        <begin position="224"/>
        <end position="245"/>
    </location>
</feature>
<reference evidence="2" key="1">
    <citation type="submission" date="2020-11" db="EMBL/GenBank/DDBJ databases">
        <authorList>
            <person name="Tran Van P."/>
        </authorList>
    </citation>
    <scope>NUCLEOTIDE SEQUENCE</scope>
</reference>
<name>A0A7R8Z820_TIMDO</name>
<organism evidence="2">
    <name type="scientific">Timema douglasi</name>
    <name type="common">Walking stick</name>
    <dbReference type="NCBI Taxonomy" id="61478"/>
    <lineage>
        <taxon>Eukaryota</taxon>
        <taxon>Metazoa</taxon>
        <taxon>Ecdysozoa</taxon>
        <taxon>Arthropoda</taxon>
        <taxon>Hexapoda</taxon>
        <taxon>Insecta</taxon>
        <taxon>Pterygota</taxon>
        <taxon>Neoptera</taxon>
        <taxon>Polyneoptera</taxon>
        <taxon>Phasmatodea</taxon>
        <taxon>Timematodea</taxon>
        <taxon>Timematoidea</taxon>
        <taxon>Timematidae</taxon>
        <taxon>Timema</taxon>
    </lineage>
</organism>
<gene>
    <name evidence="2" type="ORF">TDIB3V08_LOCUS6060</name>
</gene>
<protein>
    <submittedName>
        <fullName evidence="2">Uncharacterized protein</fullName>
    </submittedName>
</protein>
<evidence type="ECO:0000313" key="2">
    <source>
        <dbReference type="EMBL" id="CAD7199816.1"/>
    </source>
</evidence>
<sequence length="245" mass="28206">MDTGMRTMWHVHPNAEDDDLTSQQGHNLMAVAAERVWEELYVCKKPAIEERQSLCPSSGPQRLELWFIGYLYQKATIVPRVPDSFEFERGSRAVSVEPVFKITLSSPHSKAPDLVVVRDQVHETAYRLWLNYIDMERKSFCRVPWELHNQIQSDSILHLTTTHVAGTLSNPPPRLTSPEQSRQTFLLPLPTQVRTQRLRRDINQLLLKLQRGITVLAPKGKYQDTGQMSNGPTTLPRNTTQHFRE</sequence>
<dbReference type="AlphaFoldDB" id="A0A7R8Z820"/>
<accession>A0A7R8Z820</accession>
<dbReference type="EMBL" id="OA567055">
    <property type="protein sequence ID" value="CAD7199816.1"/>
    <property type="molecule type" value="Genomic_DNA"/>
</dbReference>
<proteinExistence type="predicted"/>
<feature type="region of interest" description="Disordered" evidence="1">
    <location>
        <begin position="221"/>
        <end position="245"/>
    </location>
</feature>
<evidence type="ECO:0000256" key="1">
    <source>
        <dbReference type="SAM" id="MobiDB-lite"/>
    </source>
</evidence>